<evidence type="ECO:0000313" key="3">
    <source>
        <dbReference type="EMBL" id="GAA2148462.1"/>
    </source>
</evidence>
<accession>A0ABN2ZVL0</accession>
<keyword evidence="1" id="KW-0378">Hydrolase</keyword>
<dbReference type="PANTHER" id="PTHR43540">
    <property type="entry name" value="PEROXYUREIDOACRYLATE/UREIDOACRYLATE AMIDOHYDROLASE-RELATED"/>
    <property type="match status" value="1"/>
</dbReference>
<comment type="caution">
    <text evidence="3">The sequence shown here is derived from an EMBL/GenBank/DDBJ whole genome shotgun (WGS) entry which is preliminary data.</text>
</comment>
<dbReference type="RefSeq" id="WP_344272040.1">
    <property type="nucleotide sequence ID" value="NZ_BAAAMR010000049.1"/>
</dbReference>
<dbReference type="Gene3D" id="3.40.50.850">
    <property type="entry name" value="Isochorismatase-like"/>
    <property type="match status" value="1"/>
</dbReference>
<dbReference type="Proteomes" id="UP001501020">
    <property type="component" value="Unassembled WGS sequence"/>
</dbReference>
<evidence type="ECO:0000256" key="1">
    <source>
        <dbReference type="ARBA" id="ARBA00022801"/>
    </source>
</evidence>
<evidence type="ECO:0000259" key="2">
    <source>
        <dbReference type="Pfam" id="PF00857"/>
    </source>
</evidence>
<dbReference type="Pfam" id="PF00857">
    <property type="entry name" value="Isochorismatase"/>
    <property type="match status" value="1"/>
</dbReference>
<gene>
    <name evidence="3" type="ORF">GCM10009727_51390</name>
</gene>
<feature type="domain" description="Isochorismatase-like" evidence="2">
    <location>
        <begin position="4"/>
        <end position="146"/>
    </location>
</feature>
<sequence>MNRALLVIDVQESFRVRPNWRAVSAPDIAARAARLVAAARAAGDLVVWILHAEPGTGTAFDPALGHVRLMGGLDPRDGEPVLTKTSRNAFTTTNLQQLLTERGVGEVVVCGIQTEQCCETTARLAADLGYQVTFVTDATATFPIAHRDTPPGRPLAEILADPATLSTADIIARTEYALAGRFAAIAALDDLAPPAGTVPAAGTAGRPVG</sequence>
<name>A0ABN2ZVL0_9ACTN</name>
<dbReference type="PANTHER" id="PTHR43540:SF6">
    <property type="entry name" value="ISOCHORISMATASE-LIKE DOMAIN-CONTAINING PROTEIN"/>
    <property type="match status" value="1"/>
</dbReference>
<keyword evidence="4" id="KW-1185">Reference proteome</keyword>
<evidence type="ECO:0000313" key="4">
    <source>
        <dbReference type="Proteomes" id="UP001501020"/>
    </source>
</evidence>
<dbReference type="SUPFAM" id="SSF52499">
    <property type="entry name" value="Isochorismatase-like hydrolases"/>
    <property type="match status" value="1"/>
</dbReference>
<protein>
    <submittedName>
        <fullName evidence="3">Isochorismatase family protein</fullName>
    </submittedName>
</protein>
<dbReference type="InterPro" id="IPR036380">
    <property type="entry name" value="Isochorismatase-like_sf"/>
</dbReference>
<reference evidence="3 4" key="1">
    <citation type="journal article" date="2019" name="Int. J. Syst. Evol. Microbiol.">
        <title>The Global Catalogue of Microorganisms (GCM) 10K type strain sequencing project: providing services to taxonomists for standard genome sequencing and annotation.</title>
        <authorList>
            <consortium name="The Broad Institute Genomics Platform"/>
            <consortium name="The Broad Institute Genome Sequencing Center for Infectious Disease"/>
            <person name="Wu L."/>
            <person name="Ma J."/>
        </authorList>
    </citation>
    <scope>NUCLEOTIDE SEQUENCE [LARGE SCALE GENOMIC DNA]</scope>
    <source>
        <strain evidence="3 4">JCM 13850</strain>
    </source>
</reference>
<dbReference type="InterPro" id="IPR050272">
    <property type="entry name" value="Isochorismatase-like_hydrls"/>
</dbReference>
<dbReference type="EMBL" id="BAAAMR010000049">
    <property type="protein sequence ID" value="GAA2148462.1"/>
    <property type="molecule type" value="Genomic_DNA"/>
</dbReference>
<organism evidence="3 4">
    <name type="scientific">Actinomadura napierensis</name>
    <dbReference type="NCBI Taxonomy" id="267854"/>
    <lineage>
        <taxon>Bacteria</taxon>
        <taxon>Bacillati</taxon>
        <taxon>Actinomycetota</taxon>
        <taxon>Actinomycetes</taxon>
        <taxon>Streptosporangiales</taxon>
        <taxon>Thermomonosporaceae</taxon>
        <taxon>Actinomadura</taxon>
    </lineage>
</organism>
<dbReference type="InterPro" id="IPR000868">
    <property type="entry name" value="Isochorismatase-like_dom"/>
</dbReference>
<proteinExistence type="predicted"/>